<dbReference type="STRING" id="7240.B4NVQ9"/>
<dbReference type="HOGENOM" id="CLU_3112361_0_0_1"/>
<sequence>ASECRMRECGSNHALLTAKEAISLWVLGARKVCNIPNKTTPTPPPKNNQPY</sequence>
<feature type="non-terminal residue" evidence="1">
    <location>
        <position position="1"/>
    </location>
</feature>
<protein>
    <submittedName>
        <fullName evidence="1">GD14216</fullName>
    </submittedName>
</protein>
<dbReference type="EMBL" id="CH989255">
    <property type="protein sequence ID" value="EDX16151.1"/>
    <property type="molecule type" value="Genomic_DNA"/>
</dbReference>
<gene>
    <name evidence="1" type="primary">Dsim\GD14216</name>
    <name evidence="1" type="ORF">Dsim_GD14216</name>
</gene>
<accession>B4NVQ9</accession>
<proteinExistence type="predicted"/>
<keyword evidence="2" id="KW-1185">Reference proteome</keyword>
<evidence type="ECO:0000313" key="1">
    <source>
        <dbReference type="EMBL" id="EDX16151.1"/>
    </source>
</evidence>
<organism evidence="1 2">
    <name type="scientific">Drosophila simulans</name>
    <name type="common">Fruit fly</name>
    <dbReference type="NCBI Taxonomy" id="7240"/>
    <lineage>
        <taxon>Eukaryota</taxon>
        <taxon>Metazoa</taxon>
        <taxon>Ecdysozoa</taxon>
        <taxon>Arthropoda</taxon>
        <taxon>Hexapoda</taxon>
        <taxon>Insecta</taxon>
        <taxon>Pterygota</taxon>
        <taxon>Neoptera</taxon>
        <taxon>Endopterygota</taxon>
        <taxon>Diptera</taxon>
        <taxon>Brachycera</taxon>
        <taxon>Muscomorpha</taxon>
        <taxon>Ephydroidea</taxon>
        <taxon>Drosophilidae</taxon>
        <taxon>Drosophila</taxon>
        <taxon>Sophophora</taxon>
    </lineage>
</organism>
<dbReference type="Proteomes" id="UP000000304">
    <property type="component" value="Unassembled WGS sequence"/>
</dbReference>
<dbReference type="AlphaFoldDB" id="B4NVQ9"/>
<evidence type="ECO:0000313" key="2">
    <source>
        <dbReference type="Proteomes" id="UP000000304"/>
    </source>
</evidence>
<name>B4NVQ9_DROSI</name>
<reference evidence="1 2" key="1">
    <citation type="journal article" date="2007" name="Nature">
        <title>Evolution of genes and genomes on the Drosophila phylogeny.</title>
        <authorList>
            <consortium name="Drosophila 12 Genomes Consortium"/>
            <person name="Clark A.G."/>
            <person name="Eisen M.B."/>
            <person name="Smith D.R."/>
            <person name="Bergman C.M."/>
            <person name="Oliver B."/>
            <person name="Markow T.A."/>
            <person name="Kaufman T.C."/>
            <person name="Kellis M."/>
            <person name="Gelbart W."/>
            <person name="Iyer V.N."/>
            <person name="Pollard D.A."/>
            <person name="Sackton T.B."/>
            <person name="Larracuente A.M."/>
            <person name="Singh N.D."/>
            <person name="Abad J.P."/>
            <person name="Abt D.N."/>
            <person name="Adryan B."/>
            <person name="Aguade M."/>
            <person name="Akashi H."/>
            <person name="Anderson W.W."/>
            <person name="Aquadro C.F."/>
            <person name="Ardell D.H."/>
            <person name="Arguello R."/>
            <person name="Artieri C.G."/>
            <person name="Barbash D.A."/>
            <person name="Barker D."/>
            <person name="Barsanti P."/>
            <person name="Batterham P."/>
            <person name="Batzoglou S."/>
            <person name="Begun D."/>
            <person name="Bhutkar A."/>
            <person name="Blanco E."/>
            <person name="Bosak S.A."/>
            <person name="Bradley R.K."/>
            <person name="Brand A.D."/>
            <person name="Brent M.R."/>
            <person name="Brooks A.N."/>
            <person name="Brown R.H."/>
            <person name="Butlin R.K."/>
            <person name="Caggese C."/>
            <person name="Calvi B.R."/>
            <person name="Bernardo de Carvalho A."/>
            <person name="Caspi A."/>
            <person name="Castrezana S."/>
            <person name="Celniker S.E."/>
            <person name="Chang J.L."/>
            <person name="Chapple C."/>
            <person name="Chatterji S."/>
            <person name="Chinwalla A."/>
            <person name="Civetta A."/>
            <person name="Clifton S.W."/>
            <person name="Comeron J.M."/>
            <person name="Costello J.C."/>
            <person name="Coyne J.A."/>
            <person name="Daub J."/>
            <person name="David R.G."/>
            <person name="Delcher A.L."/>
            <person name="Delehaunty K."/>
            <person name="Do C.B."/>
            <person name="Ebling H."/>
            <person name="Edwards K."/>
            <person name="Eickbush T."/>
            <person name="Evans J.D."/>
            <person name="Filipski A."/>
            <person name="Findeiss S."/>
            <person name="Freyhult E."/>
            <person name="Fulton L."/>
            <person name="Fulton R."/>
            <person name="Garcia A.C."/>
            <person name="Gardiner A."/>
            <person name="Garfield D.A."/>
            <person name="Garvin B.E."/>
            <person name="Gibson G."/>
            <person name="Gilbert D."/>
            <person name="Gnerre S."/>
            <person name="Godfrey J."/>
            <person name="Good R."/>
            <person name="Gotea V."/>
            <person name="Gravely B."/>
            <person name="Greenberg A.J."/>
            <person name="Griffiths-Jones S."/>
            <person name="Gross S."/>
            <person name="Guigo R."/>
            <person name="Gustafson E.A."/>
            <person name="Haerty W."/>
            <person name="Hahn M.W."/>
            <person name="Halligan D.L."/>
            <person name="Halpern A.L."/>
            <person name="Halter G.M."/>
            <person name="Han M.V."/>
            <person name="Heger A."/>
            <person name="Hillier L."/>
            <person name="Hinrichs A.S."/>
            <person name="Holmes I."/>
            <person name="Hoskins R.A."/>
            <person name="Hubisz M.J."/>
            <person name="Hultmark D."/>
            <person name="Huntley M.A."/>
            <person name="Jaffe D.B."/>
            <person name="Jagadeeshan S."/>
            <person name="Jeck W.R."/>
            <person name="Johnson J."/>
            <person name="Jones C.D."/>
            <person name="Jordan W.C."/>
            <person name="Karpen G.H."/>
            <person name="Kataoka E."/>
            <person name="Keightley P.D."/>
            <person name="Kheradpour P."/>
            <person name="Kirkness E.F."/>
            <person name="Koerich L.B."/>
            <person name="Kristiansen K."/>
            <person name="Kudrna D."/>
            <person name="Kulathinal R.J."/>
            <person name="Kumar S."/>
            <person name="Kwok R."/>
            <person name="Lander E."/>
            <person name="Langley C.H."/>
            <person name="Lapoint R."/>
            <person name="Lazzaro B.P."/>
            <person name="Lee S.J."/>
            <person name="Levesque L."/>
            <person name="Li R."/>
            <person name="Lin C.F."/>
            <person name="Lin M.F."/>
            <person name="Lindblad-Toh K."/>
            <person name="Llopart A."/>
            <person name="Long M."/>
            <person name="Low L."/>
            <person name="Lozovsky E."/>
            <person name="Lu J."/>
            <person name="Luo M."/>
            <person name="Machado C.A."/>
            <person name="Makalowski W."/>
            <person name="Marzo M."/>
            <person name="Matsuda M."/>
            <person name="Matzkin L."/>
            <person name="McAllister B."/>
            <person name="McBride C.S."/>
            <person name="McKernan B."/>
            <person name="McKernan K."/>
            <person name="Mendez-Lago M."/>
            <person name="Minx P."/>
            <person name="Mollenhauer M.U."/>
            <person name="Montooth K."/>
            <person name="Mount S.M."/>
            <person name="Mu X."/>
            <person name="Myers E."/>
            <person name="Negre B."/>
            <person name="Newfeld S."/>
            <person name="Nielsen R."/>
            <person name="Noor M.A."/>
            <person name="O'Grady P."/>
            <person name="Pachter L."/>
            <person name="Papaceit M."/>
            <person name="Parisi M.J."/>
            <person name="Parisi M."/>
            <person name="Parts L."/>
            <person name="Pedersen J.S."/>
            <person name="Pesole G."/>
            <person name="Phillippy A.M."/>
            <person name="Ponting C.P."/>
            <person name="Pop M."/>
            <person name="Porcelli D."/>
            <person name="Powell J.R."/>
            <person name="Prohaska S."/>
            <person name="Pruitt K."/>
            <person name="Puig M."/>
            <person name="Quesneville H."/>
            <person name="Ram K.R."/>
            <person name="Rand D."/>
            <person name="Rasmussen M.D."/>
            <person name="Reed L.K."/>
            <person name="Reenan R."/>
            <person name="Reily A."/>
            <person name="Remington K.A."/>
            <person name="Rieger T.T."/>
            <person name="Ritchie M.G."/>
            <person name="Robin C."/>
            <person name="Rogers Y.H."/>
            <person name="Rohde C."/>
            <person name="Rozas J."/>
            <person name="Rubenfield M.J."/>
            <person name="Ruiz A."/>
            <person name="Russo S."/>
            <person name="Salzberg S.L."/>
            <person name="Sanchez-Gracia A."/>
            <person name="Saranga D.J."/>
            <person name="Sato H."/>
            <person name="Schaeffer S.W."/>
            <person name="Schatz M.C."/>
            <person name="Schlenke T."/>
            <person name="Schwartz R."/>
            <person name="Segarra C."/>
            <person name="Singh R.S."/>
            <person name="Sirot L."/>
            <person name="Sirota M."/>
            <person name="Sisneros N.B."/>
            <person name="Smith C.D."/>
            <person name="Smith T.F."/>
            <person name="Spieth J."/>
            <person name="Stage D.E."/>
            <person name="Stark A."/>
            <person name="Stephan W."/>
            <person name="Strausberg R.L."/>
            <person name="Strempel S."/>
            <person name="Sturgill D."/>
            <person name="Sutton G."/>
            <person name="Sutton G.G."/>
            <person name="Tao W."/>
            <person name="Teichmann S."/>
            <person name="Tobari Y.N."/>
            <person name="Tomimura Y."/>
            <person name="Tsolas J.M."/>
            <person name="Valente V.L."/>
            <person name="Venter E."/>
            <person name="Venter J.C."/>
            <person name="Vicario S."/>
            <person name="Vieira F.G."/>
            <person name="Vilella A.J."/>
            <person name="Villasante A."/>
            <person name="Walenz B."/>
            <person name="Wang J."/>
            <person name="Wasserman M."/>
            <person name="Watts T."/>
            <person name="Wilson D."/>
            <person name="Wilson R.K."/>
            <person name="Wing R.A."/>
            <person name="Wolfner M.F."/>
            <person name="Wong A."/>
            <person name="Wong G.K."/>
            <person name="Wu C.I."/>
            <person name="Wu G."/>
            <person name="Yamamoto D."/>
            <person name="Yang H.P."/>
            <person name="Yang S.P."/>
            <person name="Yorke J.A."/>
            <person name="Yoshida K."/>
            <person name="Zdobnov E."/>
            <person name="Zhang P."/>
            <person name="Zhang Y."/>
            <person name="Zimin A.V."/>
            <person name="Baldwin J."/>
            <person name="Abdouelleil A."/>
            <person name="Abdulkadir J."/>
            <person name="Abebe A."/>
            <person name="Abera B."/>
            <person name="Abreu J."/>
            <person name="Acer S.C."/>
            <person name="Aftuck L."/>
            <person name="Alexander A."/>
            <person name="An P."/>
            <person name="Anderson E."/>
            <person name="Anderson S."/>
            <person name="Arachi H."/>
            <person name="Azer M."/>
            <person name="Bachantsang P."/>
            <person name="Barry A."/>
            <person name="Bayul T."/>
            <person name="Berlin A."/>
            <person name="Bessette D."/>
            <person name="Bloom T."/>
            <person name="Blye J."/>
            <person name="Boguslavskiy L."/>
            <person name="Bonnet C."/>
            <person name="Boukhgalter B."/>
            <person name="Bourzgui I."/>
            <person name="Brown A."/>
            <person name="Cahill P."/>
            <person name="Channer S."/>
            <person name="Cheshatsang Y."/>
            <person name="Chuda L."/>
            <person name="Citroen M."/>
            <person name="Collymore A."/>
            <person name="Cooke P."/>
            <person name="Costello M."/>
            <person name="D'Aco K."/>
            <person name="Daza R."/>
            <person name="De Haan G."/>
            <person name="DeGray S."/>
            <person name="DeMaso C."/>
            <person name="Dhargay N."/>
            <person name="Dooley K."/>
            <person name="Dooley E."/>
            <person name="Doricent M."/>
            <person name="Dorje P."/>
            <person name="Dorjee K."/>
            <person name="Dupes A."/>
            <person name="Elong R."/>
            <person name="Falk J."/>
            <person name="Farina A."/>
            <person name="Faro S."/>
            <person name="Ferguson D."/>
            <person name="Fisher S."/>
            <person name="Foley C.D."/>
            <person name="Franke A."/>
            <person name="Friedrich D."/>
            <person name="Gadbois L."/>
            <person name="Gearin G."/>
            <person name="Gearin C.R."/>
            <person name="Giannoukos G."/>
            <person name="Goode T."/>
            <person name="Graham J."/>
            <person name="Grandbois E."/>
            <person name="Grewal S."/>
            <person name="Gyaltsen K."/>
            <person name="Hafez N."/>
            <person name="Hagos B."/>
            <person name="Hall J."/>
            <person name="Henson C."/>
            <person name="Hollinger A."/>
            <person name="Honan T."/>
            <person name="Huard M.D."/>
            <person name="Hughes L."/>
            <person name="Hurhula B."/>
            <person name="Husby M.E."/>
            <person name="Kamat A."/>
            <person name="Kanga B."/>
            <person name="Kashin S."/>
            <person name="Khazanovich D."/>
            <person name="Kisner P."/>
            <person name="Lance K."/>
            <person name="Lara M."/>
            <person name="Lee W."/>
            <person name="Lennon N."/>
            <person name="Letendre F."/>
            <person name="LeVine R."/>
            <person name="Lipovsky A."/>
            <person name="Liu X."/>
            <person name="Liu J."/>
            <person name="Liu S."/>
            <person name="Lokyitsang T."/>
            <person name="Lokyitsang Y."/>
            <person name="Lubonja R."/>
            <person name="Lui A."/>
            <person name="MacDonald P."/>
            <person name="Magnisalis V."/>
            <person name="Maru K."/>
            <person name="Matthews C."/>
            <person name="McCusker W."/>
            <person name="McDonough S."/>
            <person name="Mehta T."/>
            <person name="Meldrim J."/>
            <person name="Meneus L."/>
            <person name="Mihai O."/>
            <person name="Mihalev A."/>
            <person name="Mihova T."/>
            <person name="Mittelman R."/>
            <person name="Mlenga V."/>
            <person name="Montmayeur A."/>
            <person name="Mulrain L."/>
            <person name="Navidi A."/>
            <person name="Naylor J."/>
            <person name="Negash T."/>
            <person name="Nguyen T."/>
            <person name="Nguyen N."/>
            <person name="Nicol R."/>
            <person name="Norbu C."/>
            <person name="Norbu N."/>
            <person name="Novod N."/>
            <person name="O'Neill B."/>
            <person name="Osman S."/>
            <person name="Markiewicz E."/>
            <person name="Oyono O.L."/>
            <person name="Patti C."/>
            <person name="Phunkhang P."/>
            <person name="Pierre F."/>
            <person name="Priest M."/>
            <person name="Raghuraman S."/>
            <person name="Rege F."/>
            <person name="Reyes R."/>
            <person name="Rise C."/>
            <person name="Rogov P."/>
            <person name="Ross K."/>
            <person name="Ryan E."/>
            <person name="Settipalli S."/>
            <person name="Shea T."/>
            <person name="Sherpa N."/>
            <person name="Shi L."/>
            <person name="Shih D."/>
            <person name="Sparrow T."/>
            <person name="Spaulding J."/>
            <person name="Stalker J."/>
            <person name="Stange-Thomann N."/>
            <person name="Stavropoulos S."/>
            <person name="Stone C."/>
            <person name="Strader C."/>
            <person name="Tesfaye S."/>
            <person name="Thomson T."/>
            <person name="Thoulutsang Y."/>
            <person name="Thoulutsang D."/>
            <person name="Topham K."/>
            <person name="Topping I."/>
            <person name="Tsamla T."/>
            <person name="Vassiliev H."/>
            <person name="Vo A."/>
            <person name="Wangchuk T."/>
            <person name="Wangdi T."/>
            <person name="Weiand M."/>
            <person name="Wilkinson J."/>
            <person name="Wilson A."/>
            <person name="Yadav S."/>
            <person name="Young G."/>
            <person name="Yu Q."/>
            <person name="Zembek L."/>
            <person name="Zhong D."/>
            <person name="Zimmer A."/>
            <person name="Zwirko Z."/>
            <person name="Jaffe D.B."/>
            <person name="Alvarez P."/>
            <person name="Brockman W."/>
            <person name="Butler J."/>
            <person name="Chin C."/>
            <person name="Gnerre S."/>
            <person name="Grabherr M."/>
            <person name="Kleber M."/>
            <person name="Mauceli E."/>
            <person name="MacCallum I."/>
        </authorList>
    </citation>
    <scope>NUCLEOTIDE SEQUENCE [LARGE SCALE GENOMIC DNA]</scope>
    <source>
        <strain evidence="2">white501</strain>
    </source>
</reference>